<reference evidence="2 3" key="1">
    <citation type="submission" date="2020-08" db="EMBL/GenBank/DDBJ databases">
        <title>Sequencing the genomes of 1000 actinobacteria strains.</title>
        <authorList>
            <person name="Klenk H.-P."/>
        </authorList>
    </citation>
    <scope>NUCLEOTIDE SEQUENCE [LARGE SCALE GENOMIC DNA]</scope>
    <source>
        <strain evidence="2 3">DSM 44551</strain>
    </source>
</reference>
<dbReference type="RefSeq" id="WP_184389251.1">
    <property type="nucleotide sequence ID" value="NZ_BAAAJD010000063.1"/>
</dbReference>
<evidence type="ECO:0000313" key="2">
    <source>
        <dbReference type="EMBL" id="MBB5430942.1"/>
    </source>
</evidence>
<comment type="caution">
    <text evidence="2">The sequence shown here is derived from an EMBL/GenBank/DDBJ whole genome shotgun (WGS) entry which is preliminary data.</text>
</comment>
<name>A0A7W8QI68_9ACTN</name>
<evidence type="ECO:0000256" key="1">
    <source>
        <dbReference type="SAM" id="MobiDB-lite"/>
    </source>
</evidence>
<keyword evidence="3" id="KW-1185">Reference proteome</keyword>
<dbReference type="Proteomes" id="UP000572635">
    <property type="component" value="Unassembled WGS sequence"/>
</dbReference>
<proteinExistence type="predicted"/>
<gene>
    <name evidence="2" type="ORF">HDA36_001026</name>
</gene>
<dbReference type="EMBL" id="JACHDB010000001">
    <property type="protein sequence ID" value="MBB5430942.1"/>
    <property type="molecule type" value="Genomic_DNA"/>
</dbReference>
<protein>
    <submittedName>
        <fullName evidence="2">Uncharacterized protein</fullName>
    </submittedName>
</protein>
<feature type="region of interest" description="Disordered" evidence="1">
    <location>
        <begin position="26"/>
        <end position="45"/>
    </location>
</feature>
<accession>A0A7W8QI68</accession>
<dbReference type="AlphaFoldDB" id="A0A7W8QI68"/>
<organism evidence="2 3">
    <name type="scientific">Nocardiopsis composta</name>
    <dbReference type="NCBI Taxonomy" id="157465"/>
    <lineage>
        <taxon>Bacteria</taxon>
        <taxon>Bacillati</taxon>
        <taxon>Actinomycetota</taxon>
        <taxon>Actinomycetes</taxon>
        <taxon>Streptosporangiales</taxon>
        <taxon>Nocardiopsidaceae</taxon>
        <taxon>Nocardiopsis</taxon>
    </lineage>
</organism>
<sequence>MTEQLRRPFSEPGFWAGRFLDQYADGRYADEPPGGGTGADGGEPDRTVAEYDLGGGYALLVRAGHEETLELSHPGAERPVELGLIDLAHWFPHALRWSEIDLVCRAIALADPRSGHPGPPLVLLGRFAPVCTEDDAALALPLLREAFDALPGLDAYQRRSYPAHGDIRALGVHWQREGSTGWWYPDYSEQDPYPGDPDAEDYLCSDLYSGREPGSPDFPFAALDALVDRARARCAALRERPWAEEAAVRAAAEAFALAPSAAHRADLVGGLLAAGCADRAVLGALAPEAGRLRALVMAELLLGAEPGSLVRARAGSEAPRPLRRYYARAYLPVASAQAPRDGLASRLKPRLNAALRAAGAGSTEDGPSRHGSLDGRSFDCVPLELIGDWRAGVEVVREVLRAAGAPGHSTVEVRRRGEVVTVGLDQPLPGD</sequence>
<evidence type="ECO:0000313" key="3">
    <source>
        <dbReference type="Proteomes" id="UP000572635"/>
    </source>
</evidence>